<organism evidence="10">
    <name type="scientific">Chlamydomonas leiostraca</name>
    <dbReference type="NCBI Taxonomy" id="1034604"/>
    <lineage>
        <taxon>Eukaryota</taxon>
        <taxon>Viridiplantae</taxon>
        <taxon>Chlorophyta</taxon>
        <taxon>core chlorophytes</taxon>
        <taxon>Chlorophyceae</taxon>
        <taxon>CS clade</taxon>
        <taxon>Chlamydomonadales</taxon>
        <taxon>Chlamydomonadaceae</taxon>
        <taxon>Chlamydomonas</taxon>
    </lineage>
</organism>
<evidence type="ECO:0000256" key="9">
    <source>
        <dbReference type="ARBA" id="ARBA00023242"/>
    </source>
</evidence>
<evidence type="ECO:0000256" key="2">
    <source>
        <dbReference type="ARBA" id="ARBA00004496"/>
    </source>
</evidence>
<comment type="subcellular location">
    <subcellularLocation>
        <location evidence="2">Cytoplasm</location>
    </subcellularLocation>
    <subcellularLocation>
        <location evidence="1">Nucleus</location>
    </subcellularLocation>
</comment>
<evidence type="ECO:0000256" key="6">
    <source>
        <dbReference type="ARBA" id="ARBA00023015"/>
    </source>
</evidence>
<dbReference type="AlphaFoldDB" id="A0A7S0WNC3"/>
<dbReference type="GO" id="GO:0031047">
    <property type="term" value="P:regulatory ncRNA-mediated gene silencing"/>
    <property type="evidence" value="ECO:0007669"/>
    <property type="project" value="UniProtKB-KW"/>
</dbReference>
<keyword evidence="7" id="KW-0943">RNA-mediated gene silencing</keyword>
<dbReference type="Pfam" id="PF10155">
    <property type="entry name" value="CNOT11"/>
    <property type="match status" value="1"/>
</dbReference>
<dbReference type="GO" id="GO:0030014">
    <property type="term" value="C:CCR4-NOT complex"/>
    <property type="evidence" value="ECO:0007669"/>
    <property type="project" value="InterPro"/>
</dbReference>
<evidence type="ECO:0000256" key="7">
    <source>
        <dbReference type="ARBA" id="ARBA00023158"/>
    </source>
</evidence>
<sequence>MLKPNQHELNRVETAKLLNVLFGSSNVTFQAARDAFHAAFNPSDQFRACCSIVLLLEDTRLLKLPHRLAAWYIIHSSHEGRAANAPNPFLSLLVKAAGGASTHSPVERNLVLQLLQGDDLAQLAQQTSVQYALNQTTHLLVNAPSLSALEHKYLAGISKAPGTHGHTRAGLPCLLADPTAPEPGVQEARAAAASAPDAQQAEQAARAAQQAAVVQEALAVTQVAGASGRGFEPAWARPAPPVMTPFVDELAWAGPELHTHLVWDSSVGEDGSRGAAVRELLSKALRGPLLPAQQQAVLAELDADPRLVHRLGLAPRHLPLLVEHTPVIAYELLIRLMRSPRVHAFLAVLAHTEMSLHSMEVVNRLTTAVNLPQEFVHLYITNCINSCENTQDKYVQNRLVRLVCVFLQSLIRNRIINIQDLLHEVQSFCINFSRIREAAKLFRLLKQIETGGKVSAADLMPGSPTAHGYSTGSTGLCALDGPGSSGAQGADE</sequence>
<gene>
    <name evidence="10" type="ORF">CLEI1391_LOCUS6514</name>
</gene>
<evidence type="ECO:0000256" key="4">
    <source>
        <dbReference type="ARBA" id="ARBA00014872"/>
    </source>
</evidence>
<dbReference type="PANTHER" id="PTHR15975:SF0">
    <property type="entry name" value="CCR4-NOT TRANSCRIPTION COMPLEX SUBUNIT 11"/>
    <property type="match status" value="1"/>
</dbReference>
<dbReference type="PANTHER" id="PTHR15975">
    <property type="entry name" value="CCR4-NOT TRANSCRIPTION COMPLEX SUBUNIT 11"/>
    <property type="match status" value="1"/>
</dbReference>
<evidence type="ECO:0000313" key="10">
    <source>
        <dbReference type="EMBL" id="CAD8674735.1"/>
    </source>
</evidence>
<dbReference type="InterPro" id="IPR019312">
    <property type="entry name" value="CNOT11"/>
</dbReference>
<evidence type="ECO:0000256" key="5">
    <source>
        <dbReference type="ARBA" id="ARBA00022490"/>
    </source>
</evidence>
<dbReference type="GO" id="GO:0005737">
    <property type="term" value="C:cytoplasm"/>
    <property type="evidence" value="ECO:0007669"/>
    <property type="project" value="UniProtKB-SubCell"/>
</dbReference>
<reference evidence="10" key="1">
    <citation type="submission" date="2021-01" db="EMBL/GenBank/DDBJ databases">
        <authorList>
            <person name="Corre E."/>
            <person name="Pelletier E."/>
            <person name="Niang G."/>
            <person name="Scheremetjew M."/>
            <person name="Finn R."/>
            <person name="Kale V."/>
            <person name="Holt S."/>
            <person name="Cochrane G."/>
            <person name="Meng A."/>
            <person name="Brown T."/>
            <person name="Cohen L."/>
        </authorList>
    </citation>
    <scope>NUCLEOTIDE SEQUENCE</scope>
    <source>
        <strain evidence="10">SAG 11-49</strain>
    </source>
</reference>
<dbReference type="EMBL" id="HBFB01011508">
    <property type="protein sequence ID" value="CAD8674735.1"/>
    <property type="molecule type" value="Transcribed_RNA"/>
</dbReference>
<evidence type="ECO:0000256" key="3">
    <source>
        <dbReference type="ARBA" id="ARBA00008030"/>
    </source>
</evidence>
<proteinExistence type="inferred from homology"/>
<keyword evidence="5" id="KW-0963">Cytoplasm</keyword>
<name>A0A7S0WNC3_9CHLO</name>
<dbReference type="GO" id="GO:0005634">
    <property type="term" value="C:nucleus"/>
    <property type="evidence" value="ECO:0007669"/>
    <property type="project" value="UniProtKB-SubCell"/>
</dbReference>
<comment type="similarity">
    <text evidence="3">Belongs to the CNOT11 family.</text>
</comment>
<evidence type="ECO:0000256" key="8">
    <source>
        <dbReference type="ARBA" id="ARBA00023163"/>
    </source>
</evidence>
<accession>A0A7S0WNC3</accession>
<keyword evidence="8" id="KW-0804">Transcription</keyword>
<evidence type="ECO:0000256" key="1">
    <source>
        <dbReference type="ARBA" id="ARBA00004123"/>
    </source>
</evidence>
<protein>
    <recommendedName>
        <fullName evidence="4">CCR4-NOT transcription complex subunit 11</fullName>
    </recommendedName>
</protein>
<keyword evidence="9" id="KW-0539">Nucleus</keyword>
<keyword evidence="6" id="KW-0805">Transcription regulation</keyword>